<dbReference type="RefSeq" id="WP_349232718.1">
    <property type="nucleotide sequence ID" value="NZ_JBBMFK010000044.1"/>
</dbReference>
<dbReference type="Proteomes" id="UP001464378">
    <property type="component" value="Unassembled WGS sequence"/>
</dbReference>
<comment type="similarity">
    <text evidence="1">Belongs to the sigma-70 factor family. ECF subfamily.</text>
</comment>
<proteinExistence type="inferred from homology"/>
<feature type="domain" description="RNA polymerase sigma-70 region 4" evidence="7">
    <location>
        <begin position="129"/>
        <end position="176"/>
    </location>
</feature>
<keyword evidence="9" id="KW-1185">Reference proteome</keyword>
<sequence>MEDSRIVALYWARNEEAIAETDRKYGGYCRTIAMNILSDFGDAEECVNDTWLQAWNAIPPHRPTVLSAFLGAITRRLSLDRWRRNTRKKRGGGQVPLALEELSQCVSASDEPEEAAQLAELTRTLEAFLKGLSSRDRDLFLCRYWYLASIREIAQAFRLPESRVKVILFRTRNKLKDHLEQEGFL</sequence>
<dbReference type="InterPro" id="IPR013324">
    <property type="entry name" value="RNA_pol_sigma_r3/r4-like"/>
</dbReference>
<dbReference type="EMBL" id="JBBMFK010000044">
    <property type="protein sequence ID" value="MEQ2445090.1"/>
    <property type="molecule type" value="Genomic_DNA"/>
</dbReference>
<dbReference type="SUPFAM" id="SSF88659">
    <property type="entry name" value="Sigma3 and sigma4 domains of RNA polymerase sigma factors"/>
    <property type="match status" value="1"/>
</dbReference>
<name>A0ABV1ECP2_9FIRM</name>
<reference evidence="8 9" key="1">
    <citation type="submission" date="2024-03" db="EMBL/GenBank/DDBJ databases">
        <title>Human intestinal bacterial collection.</title>
        <authorList>
            <person name="Pauvert C."/>
            <person name="Hitch T.C.A."/>
            <person name="Clavel T."/>
        </authorList>
    </citation>
    <scope>NUCLEOTIDE SEQUENCE [LARGE SCALE GENOMIC DNA]</scope>
    <source>
        <strain evidence="8 9">CLA-AP-H29</strain>
    </source>
</reference>
<keyword evidence="3" id="KW-0731">Sigma factor</keyword>
<evidence type="ECO:0000313" key="8">
    <source>
        <dbReference type="EMBL" id="MEQ2445090.1"/>
    </source>
</evidence>
<dbReference type="InterPro" id="IPR036388">
    <property type="entry name" value="WH-like_DNA-bd_sf"/>
</dbReference>
<keyword evidence="2" id="KW-0805">Transcription regulation</keyword>
<feature type="domain" description="RNA polymerase sigma-70 region 2" evidence="6">
    <location>
        <begin position="24"/>
        <end position="87"/>
    </location>
</feature>
<dbReference type="SUPFAM" id="SSF88946">
    <property type="entry name" value="Sigma2 domain of RNA polymerase sigma factors"/>
    <property type="match status" value="1"/>
</dbReference>
<evidence type="ECO:0000313" key="9">
    <source>
        <dbReference type="Proteomes" id="UP001464378"/>
    </source>
</evidence>
<accession>A0ABV1ECP2</accession>
<dbReference type="PANTHER" id="PTHR43133:SF8">
    <property type="entry name" value="RNA POLYMERASE SIGMA FACTOR HI_1459-RELATED"/>
    <property type="match status" value="1"/>
</dbReference>
<keyword evidence="4" id="KW-0238">DNA-binding</keyword>
<dbReference type="Gene3D" id="1.10.1740.10">
    <property type="match status" value="1"/>
</dbReference>
<dbReference type="InterPro" id="IPR014284">
    <property type="entry name" value="RNA_pol_sigma-70_dom"/>
</dbReference>
<keyword evidence="5" id="KW-0804">Transcription</keyword>
<dbReference type="InterPro" id="IPR007630">
    <property type="entry name" value="RNA_pol_sigma70_r4"/>
</dbReference>
<evidence type="ECO:0000256" key="5">
    <source>
        <dbReference type="ARBA" id="ARBA00023163"/>
    </source>
</evidence>
<dbReference type="Pfam" id="PF04542">
    <property type="entry name" value="Sigma70_r2"/>
    <property type="match status" value="1"/>
</dbReference>
<dbReference type="InterPro" id="IPR007627">
    <property type="entry name" value="RNA_pol_sigma70_r2"/>
</dbReference>
<dbReference type="Gene3D" id="1.10.10.10">
    <property type="entry name" value="Winged helix-like DNA-binding domain superfamily/Winged helix DNA-binding domain"/>
    <property type="match status" value="1"/>
</dbReference>
<organism evidence="8 9">
    <name type="scientific">Pseudoflavonifractor intestinihominis</name>
    <dbReference type="NCBI Taxonomy" id="3133171"/>
    <lineage>
        <taxon>Bacteria</taxon>
        <taxon>Bacillati</taxon>
        <taxon>Bacillota</taxon>
        <taxon>Clostridia</taxon>
        <taxon>Eubacteriales</taxon>
        <taxon>Oscillospiraceae</taxon>
        <taxon>Pseudoflavonifractor</taxon>
    </lineage>
</organism>
<evidence type="ECO:0000256" key="4">
    <source>
        <dbReference type="ARBA" id="ARBA00023125"/>
    </source>
</evidence>
<comment type="caution">
    <text evidence="8">The sequence shown here is derived from an EMBL/GenBank/DDBJ whole genome shotgun (WGS) entry which is preliminary data.</text>
</comment>
<dbReference type="PANTHER" id="PTHR43133">
    <property type="entry name" value="RNA POLYMERASE ECF-TYPE SIGMA FACTO"/>
    <property type="match status" value="1"/>
</dbReference>
<dbReference type="InterPro" id="IPR039425">
    <property type="entry name" value="RNA_pol_sigma-70-like"/>
</dbReference>
<evidence type="ECO:0000256" key="3">
    <source>
        <dbReference type="ARBA" id="ARBA00023082"/>
    </source>
</evidence>
<dbReference type="InterPro" id="IPR013325">
    <property type="entry name" value="RNA_pol_sigma_r2"/>
</dbReference>
<evidence type="ECO:0000256" key="2">
    <source>
        <dbReference type="ARBA" id="ARBA00023015"/>
    </source>
</evidence>
<protein>
    <submittedName>
        <fullName evidence="8">Sigma-70 family RNA polymerase sigma factor</fullName>
    </submittedName>
</protein>
<dbReference type="Pfam" id="PF04545">
    <property type="entry name" value="Sigma70_r4"/>
    <property type="match status" value="1"/>
</dbReference>
<evidence type="ECO:0000259" key="7">
    <source>
        <dbReference type="Pfam" id="PF04545"/>
    </source>
</evidence>
<dbReference type="NCBIfam" id="TIGR02937">
    <property type="entry name" value="sigma70-ECF"/>
    <property type="match status" value="1"/>
</dbReference>
<gene>
    <name evidence="8" type="ORF">WMO64_16710</name>
</gene>
<evidence type="ECO:0000259" key="6">
    <source>
        <dbReference type="Pfam" id="PF04542"/>
    </source>
</evidence>
<evidence type="ECO:0000256" key="1">
    <source>
        <dbReference type="ARBA" id="ARBA00010641"/>
    </source>
</evidence>